<dbReference type="Proteomes" id="UP000177177">
    <property type="component" value="Unassembled WGS sequence"/>
</dbReference>
<sequence length="214" mass="24883">MKNIEKGGTPMSEEPGMTEPSREDIEESEYLKKLEVRMETRRLGSDLIKKGQYVEGLRELQKTESPFHHHKALEALGMDLLQRGDVEQADNIIRDAAGTNEELRKEYQKFFYESLGYRYANRGNLKDALRMVMKIEDEDKLQRSLYLVVRNWLAGRAGGLEGAAKEGRFREALDAVPLLIVMRVRDICHEYRGEQMEEVLYVDEILRQEEESKN</sequence>
<dbReference type="Gene3D" id="1.25.40.10">
    <property type="entry name" value="Tetratricopeptide repeat domain"/>
    <property type="match status" value="1"/>
</dbReference>
<organism evidence="2 3">
    <name type="scientific">Candidatus Sungbacteria bacterium RIFCSPHIGHO2_02_FULL_53_17</name>
    <dbReference type="NCBI Taxonomy" id="1802275"/>
    <lineage>
        <taxon>Bacteria</taxon>
        <taxon>Candidatus Sungiibacteriota</taxon>
    </lineage>
</organism>
<dbReference type="AlphaFoldDB" id="A0A1G2KU34"/>
<dbReference type="InterPro" id="IPR011990">
    <property type="entry name" value="TPR-like_helical_dom_sf"/>
</dbReference>
<comment type="caution">
    <text evidence="2">The sequence shown here is derived from an EMBL/GenBank/DDBJ whole genome shotgun (WGS) entry which is preliminary data.</text>
</comment>
<protein>
    <recommendedName>
        <fullName evidence="4">Tetratricopeptide repeat protein</fullName>
    </recommendedName>
</protein>
<dbReference type="SUPFAM" id="SSF48452">
    <property type="entry name" value="TPR-like"/>
    <property type="match status" value="1"/>
</dbReference>
<feature type="region of interest" description="Disordered" evidence="1">
    <location>
        <begin position="1"/>
        <end position="27"/>
    </location>
</feature>
<reference evidence="2 3" key="1">
    <citation type="journal article" date="2016" name="Nat. Commun.">
        <title>Thousands of microbial genomes shed light on interconnected biogeochemical processes in an aquifer system.</title>
        <authorList>
            <person name="Anantharaman K."/>
            <person name="Brown C.T."/>
            <person name="Hug L.A."/>
            <person name="Sharon I."/>
            <person name="Castelle C.J."/>
            <person name="Probst A.J."/>
            <person name="Thomas B.C."/>
            <person name="Singh A."/>
            <person name="Wilkins M.J."/>
            <person name="Karaoz U."/>
            <person name="Brodie E.L."/>
            <person name="Williams K.H."/>
            <person name="Hubbard S.S."/>
            <person name="Banfield J.F."/>
        </authorList>
    </citation>
    <scope>NUCLEOTIDE SEQUENCE [LARGE SCALE GENOMIC DNA]</scope>
</reference>
<accession>A0A1G2KU34</accession>
<evidence type="ECO:0000256" key="1">
    <source>
        <dbReference type="SAM" id="MobiDB-lite"/>
    </source>
</evidence>
<evidence type="ECO:0000313" key="2">
    <source>
        <dbReference type="EMBL" id="OHA02947.1"/>
    </source>
</evidence>
<gene>
    <name evidence="2" type="ORF">A3C92_02750</name>
</gene>
<evidence type="ECO:0008006" key="4">
    <source>
        <dbReference type="Google" id="ProtNLM"/>
    </source>
</evidence>
<proteinExistence type="predicted"/>
<evidence type="ECO:0000313" key="3">
    <source>
        <dbReference type="Proteomes" id="UP000177177"/>
    </source>
</evidence>
<name>A0A1G2KU34_9BACT</name>
<dbReference type="EMBL" id="MHQN01000027">
    <property type="protein sequence ID" value="OHA02947.1"/>
    <property type="molecule type" value="Genomic_DNA"/>
</dbReference>